<dbReference type="GO" id="GO:0032259">
    <property type="term" value="P:methylation"/>
    <property type="evidence" value="ECO:0007669"/>
    <property type="project" value="UniProtKB-KW"/>
</dbReference>
<proteinExistence type="predicted"/>
<gene>
    <name evidence="7" type="ordered locus">SRU_p0027</name>
</gene>
<evidence type="ECO:0000256" key="3">
    <source>
        <dbReference type="ARBA" id="ARBA00022679"/>
    </source>
</evidence>
<keyword evidence="7" id="KW-0540">Nuclease</keyword>
<dbReference type="PROSITE" id="PS00092">
    <property type="entry name" value="N6_MTASE"/>
    <property type="match status" value="1"/>
</dbReference>
<dbReference type="EnsemblBacteria" id="ABC46377">
    <property type="protein sequence ID" value="ABC46377"/>
    <property type="gene ID" value="SRU_p0027"/>
</dbReference>
<dbReference type="InterPro" id="IPR002052">
    <property type="entry name" value="DNA_methylase_N6_adenine_CS"/>
</dbReference>
<evidence type="ECO:0000259" key="6">
    <source>
        <dbReference type="Pfam" id="PF07669"/>
    </source>
</evidence>
<dbReference type="GO" id="GO:0003676">
    <property type="term" value="F:nucleic acid binding"/>
    <property type="evidence" value="ECO:0007669"/>
    <property type="project" value="InterPro"/>
</dbReference>
<keyword evidence="7" id="KW-0614">Plasmid</keyword>
<dbReference type="EC" id="2.1.1.72" evidence="1"/>
<dbReference type="AlphaFoldDB" id="Q2RYJ6"/>
<dbReference type="InterPro" id="IPR029063">
    <property type="entry name" value="SAM-dependent_MTases_sf"/>
</dbReference>
<organism evidence="7 8">
    <name type="scientific">Salinibacter ruber (strain DSM 13855 / M31)</name>
    <dbReference type="NCBI Taxonomy" id="309807"/>
    <lineage>
        <taxon>Bacteria</taxon>
        <taxon>Pseudomonadati</taxon>
        <taxon>Rhodothermota</taxon>
        <taxon>Rhodothermia</taxon>
        <taxon>Rhodothermales</taxon>
        <taxon>Salinibacteraceae</taxon>
        <taxon>Salinibacter</taxon>
    </lineage>
</organism>
<dbReference type="EMBL" id="CP000160">
    <property type="protein sequence ID" value="ABC46377.1"/>
    <property type="molecule type" value="Genomic_DNA"/>
</dbReference>
<dbReference type="OrthoDB" id="32195at2"/>
<dbReference type="PATRIC" id="fig|309807.25.peg.3008"/>
<keyword evidence="4" id="KW-0949">S-adenosyl-L-methionine</keyword>
<dbReference type="InterPro" id="IPR050953">
    <property type="entry name" value="N4_N6_ade-DNA_methylase"/>
</dbReference>
<dbReference type="PRINTS" id="PR00507">
    <property type="entry name" value="N12N6MTFRASE"/>
</dbReference>
<dbReference type="REBASE" id="19669">
    <property type="entry name" value="Sru13855ORF27P"/>
</dbReference>
<evidence type="ECO:0000256" key="2">
    <source>
        <dbReference type="ARBA" id="ARBA00022603"/>
    </source>
</evidence>
<keyword evidence="3" id="KW-0808">Transferase</keyword>
<dbReference type="PANTHER" id="PTHR33841">
    <property type="entry name" value="DNA METHYLTRANSFERASE YEEA-RELATED"/>
    <property type="match status" value="1"/>
</dbReference>
<feature type="domain" description="Type II methyltransferase M.TaqI-like" evidence="6">
    <location>
        <begin position="420"/>
        <end position="681"/>
    </location>
</feature>
<evidence type="ECO:0000256" key="5">
    <source>
        <dbReference type="ARBA" id="ARBA00047942"/>
    </source>
</evidence>
<dbReference type="GO" id="GO:0009007">
    <property type="term" value="F:site-specific DNA-methyltransferase (adenine-specific) activity"/>
    <property type="evidence" value="ECO:0007669"/>
    <property type="project" value="UniProtKB-EC"/>
</dbReference>
<dbReference type="eggNOG" id="COG1002">
    <property type="taxonomic scope" value="Bacteria"/>
</dbReference>
<dbReference type="Gene3D" id="3.40.50.150">
    <property type="entry name" value="Vaccinia Virus protein VP39"/>
    <property type="match status" value="1"/>
</dbReference>
<dbReference type="PANTHER" id="PTHR33841:SF1">
    <property type="entry name" value="DNA METHYLTRANSFERASE A"/>
    <property type="match status" value="1"/>
</dbReference>
<dbReference type="GO" id="GO:0004519">
    <property type="term" value="F:endonuclease activity"/>
    <property type="evidence" value="ECO:0007669"/>
    <property type="project" value="UniProtKB-KW"/>
</dbReference>
<evidence type="ECO:0000313" key="7">
    <source>
        <dbReference type="EMBL" id="ABC46377.1"/>
    </source>
</evidence>
<evidence type="ECO:0000313" key="8">
    <source>
        <dbReference type="Proteomes" id="UP000008674"/>
    </source>
</evidence>
<name>Q2RYJ6_SALRD</name>
<dbReference type="SUPFAM" id="SSF53335">
    <property type="entry name" value="S-adenosyl-L-methionine-dependent methyltransferases"/>
    <property type="match status" value="1"/>
</dbReference>
<sequence length="1068" mass="123384">MGQPLHSPCILCSESTVGYTMSDRADYVESYSTKVNQAGSEAAKRELFKSLLERLFNENDRAREIIDDMSLGAESVVDVPLPERTKTGYADTQYGRVIIEFKDDLNKDEGDARNQLAEYVAGNWESGEDYNFTLLATDCKNWKVYAPDHKKLVGNENITVDDVELEETESFQIDEDQPDETFYFLDRYLFQTRPQKPTLERMKQDFGEHSPIFVSCLDHLSQYFEEVRDDDHVTVAFEQWQRFLSIAYGSFEAREEAFLVHTYLSILAKLLAYEVLTGDDHIDQEELEGILQGNIFAKYNVENFVDQDFYDWVGREEHFQHLQPVFRQLTSQIGQYDFSLVDEDILKGVYQELIDIDTRHQLGEYYTPDWLCERVVDELDIGGNSSVLDPACGSGSFLRAVIEKFKDEHPDLSARDILERVVGVDIHPLSVQIAKTTVLLTLSEKIRSLRRPVSLKVHLSNTLHAPEGSVDMFGEEFRMMIDGDPYRITVEVFEDPTTFDAAIRTCDKLAEFSAGREDYDREKIASSLHNQEEIGELSGSVLKSFHSIYLGIKRAKEAGRDTIWRFIVQNLYKPYFLKNSFDFVVGNPPWITYGDVDYGNYQDELDDLAEEYNVKPDKKKNYTHLEIASIFLSHSSWYFLKDEGEIAFVMPRSIFSGDQHDKARKGTARGYKITELWDLGGVDPLFNIPSSVVFADQKYVNSRFPEEGVSGYLVEGNPPEQNVTWEEAENHLNFEETQWHYGRLGSLTAFTPYKVEASEAVNYYKDHFKQGATTVPRNFYFVELDQKRPSSLDNRLVSVKTNEERRKYASKRWKPIKLSGQVHSDYLYRTAISSNVVPFAIIEPELVVLPVEVNSGHPRMKHWDDMVEEGDLKTAKWFKEVEEYWESNKTDKSEKLTYLDRLDYQSGIVDQNTNTPYIVMYTSSSKDANAAVLKRGEVDLPFIVEHKTYWYGTNDQDEAHFLAGFLNSAEPNRLIKSFQSRGLFGPRDVHKKILEVPLNQFDPEHGKHQRIAQMSRKCAKETDRYLREEKDTSKRSPYHLGRLRSSVRDHLTDRMEEIDSIIRSVIEK</sequence>
<geneLocation type="plasmid" evidence="7 8">
    <name>pSR35</name>
</geneLocation>
<reference evidence="7 8" key="1">
    <citation type="journal article" date="2005" name="Proc. Natl. Acad. Sci. U.S.A.">
        <title>The genome of Salinibacter ruber: convergence and gene exchange among hyperhalophilic bacteria and archaea.</title>
        <authorList>
            <person name="Mongodin E.F."/>
            <person name="Nelson K.E."/>
            <person name="Daugherty S."/>
            <person name="Deboy R.T."/>
            <person name="Wister J."/>
            <person name="Khouri H."/>
            <person name="Weidman J."/>
            <person name="Walsh D.A."/>
            <person name="Papke R.T."/>
            <person name="Sanchez Perez G."/>
            <person name="Sharma A.K."/>
            <person name="Nesbo C.L."/>
            <person name="MacLeod D."/>
            <person name="Bapteste E."/>
            <person name="Doolittle W.F."/>
            <person name="Charlebois R.L."/>
            <person name="Legault B."/>
            <person name="Rodriguez-Valera F."/>
        </authorList>
    </citation>
    <scope>NUCLEOTIDE SEQUENCE [LARGE SCALE GENOMIC DNA]</scope>
    <source>
        <strain evidence="8">DSM 13855 / CECT 5946 / M31</strain>
        <plasmid evidence="7 8">pSR35</plasmid>
    </source>
</reference>
<dbReference type="Pfam" id="PF07669">
    <property type="entry name" value="Eco57I"/>
    <property type="match status" value="1"/>
</dbReference>
<dbReference type="eggNOG" id="COG0286">
    <property type="taxonomic scope" value="Bacteria"/>
</dbReference>
<dbReference type="KEGG" id="sru:SRU_p0027"/>
<keyword evidence="7" id="KW-0255">Endonuclease</keyword>
<comment type="catalytic activity">
    <reaction evidence="5">
        <text>a 2'-deoxyadenosine in DNA + S-adenosyl-L-methionine = an N(6)-methyl-2'-deoxyadenosine in DNA + S-adenosyl-L-homocysteine + H(+)</text>
        <dbReference type="Rhea" id="RHEA:15197"/>
        <dbReference type="Rhea" id="RHEA-COMP:12418"/>
        <dbReference type="Rhea" id="RHEA-COMP:12419"/>
        <dbReference type="ChEBI" id="CHEBI:15378"/>
        <dbReference type="ChEBI" id="CHEBI:57856"/>
        <dbReference type="ChEBI" id="CHEBI:59789"/>
        <dbReference type="ChEBI" id="CHEBI:90615"/>
        <dbReference type="ChEBI" id="CHEBI:90616"/>
        <dbReference type="EC" id="2.1.1.72"/>
    </reaction>
</comment>
<keyword evidence="7" id="KW-0378">Hydrolase</keyword>
<dbReference type="GO" id="GO:0006304">
    <property type="term" value="P:DNA modification"/>
    <property type="evidence" value="ECO:0007669"/>
    <property type="project" value="InterPro"/>
</dbReference>
<keyword evidence="2" id="KW-0489">Methyltransferase</keyword>
<dbReference type="InterPro" id="IPR011639">
    <property type="entry name" value="MethylTrfase_TaqI-like_dom"/>
</dbReference>
<evidence type="ECO:0000256" key="1">
    <source>
        <dbReference type="ARBA" id="ARBA00011900"/>
    </source>
</evidence>
<evidence type="ECO:0000256" key="4">
    <source>
        <dbReference type="ARBA" id="ARBA00022691"/>
    </source>
</evidence>
<accession>Q2RYJ6</accession>
<dbReference type="HOGENOM" id="CLU_009149_1_0_10"/>
<protein>
    <recommendedName>
        <fullName evidence="1">site-specific DNA-methyltransferase (adenine-specific)</fullName>
        <ecNumber evidence="1">2.1.1.72</ecNumber>
    </recommendedName>
</protein>
<keyword evidence="8" id="KW-1185">Reference proteome</keyword>
<dbReference type="Proteomes" id="UP000008674">
    <property type="component" value="Plasmid pSR35"/>
</dbReference>